<keyword evidence="3" id="KW-1185">Reference proteome</keyword>
<gene>
    <name evidence="2" type="ORF">CHM34_14340</name>
</gene>
<organism evidence="2 3">
    <name type="scientific">Paludifilum halophilum</name>
    <dbReference type="NCBI Taxonomy" id="1642702"/>
    <lineage>
        <taxon>Bacteria</taxon>
        <taxon>Bacillati</taxon>
        <taxon>Bacillota</taxon>
        <taxon>Bacilli</taxon>
        <taxon>Bacillales</taxon>
        <taxon>Thermoactinomycetaceae</taxon>
        <taxon>Paludifilum</taxon>
    </lineage>
</organism>
<dbReference type="OrthoDB" id="2381583at2"/>
<sequence>MDPLVNRIFPLQRRWRLIPVACLLTESLRRGRMFSFSSSRPREVMILKDSNWKITVDGSVQRPFHLTWEAANDLDDQTVQPGERVPGLEGEAFSLKSLLEQAGVADDVTHLIFHATDEFQADIPLGELEQAFLLYSQEGRPLTRAYPARLYVPDGSSNCLNVKSVRRIQAVIRTGHEAEQEASFGFKQVMRPDDIRKV</sequence>
<dbReference type="Pfam" id="PF00174">
    <property type="entry name" value="Oxidored_molyb"/>
    <property type="match status" value="1"/>
</dbReference>
<dbReference type="Gene3D" id="3.90.420.10">
    <property type="entry name" value="Oxidoreductase, molybdopterin-binding domain"/>
    <property type="match status" value="1"/>
</dbReference>
<name>A0A235B3C4_9BACL</name>
<evidence type="ECO:0000313" key="2">
    <source>
        <dbReference type="EMBL" id="OYD06741.1"/>
    </source>
</evidence>
<protein>
    <recommendedName>
        <fullName evidence="1">Oxidoreductase molybdopterin-binding domain-containing protein</fullName>
    </recommendedName>
</protein>
<comment type="caution">
    <text evidence="2">The sequence shown here is derived from an EMBL/GenBank/DDBJ whole genome shotgun (WGS) entry which is preliminary data.</text>
</comment>
<proteinExistence type="predicted"/>
<dbReference type="EMBL" id="NOWF01000009">
    <property type="protein sequence ID" value="OYD06741.1"/>
    <property type="molecule type" value="Genomic_DNA"/>
</dbReference>
<evidence type="ECO:0000313" key="3">
    <source>
        <dbReference type="Proteomes" id="UP000215459"/>
    </source>
</evidence>
<dbReference type="AlphaFoldDB" id="A0A235B3C4"/>
<dbReference type="SUPFAM" id="SSF56524">
    <property type="entry name" value="Oxidoreductase molybdopterin-binding domain"/>
    <property type="match status" value="1"/>
</dbReference>
<dbReference type="InterPro" id="IPR036374">
    <property type="entry name" value="OxRdtase_Mopterin-bd_sf"/>
</dbReference>
<dbReference type="Proteomes" id="UP000215459">
    <property type="component" value="Unassembled WGS sequence"/>
</dbReference>
<evidence type="ECO:0000259" key="1">
    <source>
        <dbReference type="Pfam" id="PF00174"/>
    </source>
</evidence>
<dbReference type="InterPro" id="IPR000572">
    <property type="entry name" value="OxRdtase_Mopterin-bd_dom"/>
</dbReference>
<accession>A0A235B3C4</accession>
<reference evidence="2 3" key="1">
    <citation type="submission" date="2017-07" db="EMBL/GenBank/DDBJ databases">
        <title>The genome sequence of Paludifilum halophilum highlights mechanisms for microbial adaptation to high salt environemnts.</title>
        <authorList>
            <person name="Belbahri L."/>
        </authorList>
    </citation>
    <scope>NUCLEOTIDE SEQUENCE [LARGE SCALE GENOMIC DNA]</scope>
    <source>
        <strain evidence="2 3">DSM 102817</strain>
    </source>
</reference>
<feature type="domain" description="Oxidoreductase molybdopterin-binding" evidence="1">
    <location>
        <begin position="93"/>
        <end position="170"/>
    </location>
</feature>